<proteinExistence type="predicted"/>
<feature type="non-terminal residue" evidence="1">
    <location>
        <position position="36"/>
    </location>
</feature>
<gene>
    <name evidence="1" type="ORF">METZ01_LOCUS259839</name>
</gene>
<protein>
    <submittedName>
        <fullName evidence="1">Uncharacterized protein</fullName>
    </submittedName>
</protein>
<reference evidence="1" key="1">
    <citation type="submission" date="2018-05" db="EMBL/GenBank/DDBJ databases">
        <authorList>
            <person name="Lanie J.A."/>
            <person name="Ng W.-L."/>
            <person name="Kazmierczak K.M."/>
            <person name="Andrzejewski T.M."/>
            <person name="Davidsen T.M."/>
            <person name="Wayne K.J."/>
            <person name="Tettelin H."/>
            <person name="Glass J.I."/>
            <person name="Rusch D."/>
            <person name="Podicherti R."/>
            <person name="Tsui H.-C.T."/>
            <person name="Winkler M.E."/>
        </authorList>
    </citation>
    <scope>NUCLEOTIDE SEQUENCE</scope>
</reference>
<feature type="non-terminal residue" evidence="1">
    <location>
        <position position="1"/>
    </location>
</feature>
<accession>A0A382J5Z2</accession>
<sequence>VFKPVQMAKIAIMGLRKNQQTSVSILHDMEILQLEP</sequence>
<organism evidence="1">
    <name type="scientific">marine metagenome</name>
    <dbReference type="NCBI Taxonomy" id="408172"/>
    <lineage>
        <taxon>unclassified sequences</taxon>
        <taxon>metagenomes</taxon>
        <taxon>ecological metagenomes</taxon>
    </lineage>
</organism>
<dbReference type="EMBL" id="UINC01071795">
    <property type="protein sequence ID" value="SVC06985.1"/>
    <property type="molecule type" value="Genomic_DNA"/>
</dbReference>
<evidence type="ECO:0000313" key="1">
    <source>
        <dbReference type="EMBL" id="SVC06985.1"/>
    </source>
</evidence>
<dbReference type="AlphaFoldDB" id="A0A382J5Z2"/>
<name>A0A382J5Z2_9ZZZZ</name>